<dbReference type="GO" id="GO:0046718">
    <property type="term" value="P:symbiont entry into host cell"/>
    <property type="evidence" value="ECO:0007669"/>
    <property type="project" value="UniProtKB-KW"/>
</dbReference>
<sequence>MVFVPAAVEFGNVSSTTLSIGQTILERQRQFETIREVYERGLWIDISRFVNPRREDIRIEDAQNDKGQRFGRDIYDGTPLGALNTWADGMQGFLVSQSIKWFKSEMDNPTLNNIDNVRFWLQEYDRKMYSAFARGNFYAALPAWLRDAGSIGTATLFTEEDVGAGRAVHTTIHPREIFIAENKFGEVDTIHRKFMLTARKAVQKFKDKVSDLIKANAVNHPDKEHEFIHAVFPNDDRIIGKSTSSNKFFRSIYLETSSGGTAKVGNVVRDSGFDINPYAVWRFRKSSDEIYGRSPAADALTEVFSLNQIGKTMIQAAQKEVDPALNVPAEMRGRVRMEPHGYNYYQDPKRTISVIGTGIKYPIGIDQQERLQTSLEDKYRVEFFKAFIGRQGEATATEILEIKAEQAGLMTAQVDMLYIEGLRKIFDIVSDIEDRRGAFTESEGMPPVPDEIIESGGAINFILTGPLAQAQRRLFELRPINNTIDTLSPLAAVLGPEVLDVINVDEVSEIIVESGSFPQKAINSRDKRREIREKRAADAAALQAQQLGLEAAKVAPGLTKAPEAGSIAEAIGAAV</sequence>
<dbReference type="Pfam" id="PF12236">
    <property type="entry name" value="Head-tail_con"/>
    <property type="match status" value="1"/>
</dbReference>
<evidence type="ECO:0000256" key="3">
    <source>
        <dbReference type="ARBA" id="ARBA00022612"/>
    </source>
</evidence>
<evidence type="ECO:0000256" key="4">
    <source>
        <dbReference type="ARBA" id="ARBA00022844"/>
    </source>
</evidence>
<protein>
    <recommendedName>
        <fullName evidence="8">Bacteriophage head to tail connecting protein</fullName>
    </recommendedName>
</protein>
<name>A0A0F9HLN7_9ZZZZ</name>
<evidence type="ECO:0000313" key="7">
    <source>
        <dbReference type="EMBL" id="KKL82650.1"/>
    </source>
</evidence>
<evidence type="ECO:0000256" key="1">
    <source>
        <dbReference type="ARBA" id="ARBA00004328"/>
    </source>
</evidence>
<dbReference type="AlphaFoldDB" id="A0A0F9HLN7"/>
<reference evidence="7" key="1">
    <citation type="journal article" date="2015" name="Nature">
        <title>Complex archaea that bridge the gap between prokaryotes and eukaryotes.</title>
        <authorList>
            <person name="Spang A."/>
            <person name="Saw J.H."/>
            <person name="Jorgensen S.L."/>
            <person name="Zaremba-Niedzwiedzka K."/>
            <person name="Martijn J."/>
            <person name="Lind A.E."/>
            <person name="van Eijk R."/>
            <person name="Schleper C."/>
            <person name="Guy L."/>
            <person name="Ettema T.J."/>
        </authorList>
    </citation>
    <scope>NUCLEOTIDE SEQUENCE</scope>
</reference>
<comment type="subcellular location">
    <subcellularLocation>
        <location evidence="1">Virion</location>
    </subcellularLocation>
</comment>
<keyword evidence="3" id="KW-1188">Viral release from host cell</keyword>
<evidence type="ECO:0000256" key="5">
    <source>
        <dbReference type="ARBA" id="ARBA00023219"/>
    </source>
</evidence>
<gene>
    <name evidence="7" type="ORF">LCGC14_1982630</name>
</gene>
<keyword evidence="4" id="KW-0946">Virion</keyword>
<dbReference type="InterPro" id="IPR020991">
    <property type="entry name" value="Connector_podovirus"/>
</dbReference>
<accession>A0A0F9HLN7</accession>
<keyword evidence="2" id="KW-1162">Viral penetration into host cytoplasm</keyword>
<keyword evidence="5" id="KW-0231">Viral genome packaging</keyword>
<keyword evidence="6" id="KW-1160">Virus entry into host cell</keyword>
<evidence type="ECO:0000256" key="2">
    <source>
        <dbReference type="ARBA" id="ARBA00022595"/>
    </source>
</evidence>
<evidence type="ECO:0008006" key="8">
    <source>
        <dbReference type="Google" id="ProtNLM"/>
    </source>
</evidence>
<evidence type="ECO:0000256" key="6">
    <source>
        <dbReference type="ARBA" id="ARBA00023296"/>
    </source>
</evidence>
<proteinExistence type="predicted"/>
<dbReference type="GO" id="GO:0044423">
    <property type="term" value="C:virion component"/>
    <property type="evidence" value="ECO:0007669"/>
    <property type="project" value="UniProtKB-KW"/>
</dbReference>
<comment type="caution">
    <text evidence="7">The sequence shown here is derived from an EMBL/GenBank/DDBJ whole genome shotgun (WGS) entry which is preliminary data.</text>
</comment>
<dbReference type="EMBL" id="LAZR01022214">
    <property type="protein sequence ID" value="KKL82650.1"/>
    <property type="molecule type" value="Genomic_DNA"/>
</dbReference>
<organism evidence="7">
    <name type="scientific">marine sediment metagenome</name>
    <dbReference type="NCBI Taxonomy" id="412755"/>
    <lineage>
        <taxon>unclassified sequences</taxon>
        <taxon>metagenomes</taxon>
        <taxon>ecological metagenomes</taxon>
    </lineage>
</organism>